<dbReference type="Pfam" id="PF02878">
    <property type="entry name" value="PGM_PMM_I"/>
    <property type="match status" value="1"/>
</dbReference>
<proteinExistence type="inferred from homology"/>
<organism evidence="7">
    <name type="scientific">Perkinsus marinus (strain ATCC 50983 / TXsc)</name>
    <dbReference type="NCBI Taxonomy" id="423536"/>
    <lineage>
        <taxon>Eukaryota</taxon>
        <taxon>Sar</taxon>
        <taxon>Alveolata</taxon>
        <taxon>Perkinsozoa</taxon>
        <taxon>Perkinsea</taxon>
        <taxon>Perkinsida</taxon>
        <taxon>Perkinsidae</taxon>
        <taxon>Perkinsus</taxon>
    </lineage>
</organism>
<evidence type="ECO:0000313" key="6">
    <source>
        <dbReference type="EMBL" id="EER05440.1"/>
    </source>
</evidence>
<dbReference type="InterPro" id="IPR016055">
    <property type="entry name" value="A-D-PHexomutase_a/b/a-I/II/III"/>
</dbReference>
<feature type="domain" description="Alpha-D-phosphohexomutase alpha/beta/alpha" evidence="5">
    <location>
        <begin position="20"/>
        <end position="109"/>
    </location>
</feature>
<dbReference type="GO" id="GO:0005975">
    <property type="term" value="P:carbohydrate metabolic process"/>
    <property type="evidence" value="ECO:0007669"/>
    <property type="project" value="InterPro"/>
</dbReference>
<dbReference type="GO" id="GO:0006166">
    <property type="term" value="P:purine ribonucleoside salvage"/>
    <property type="evidence" value="ECO:0007669"/>
    <property type="project" value="TreeGrafter"/>
</dbReference>
<dbReference type="AlphaFoldDB" id="C5LCV2"/>
<dbReference type="GO" id="GO:0005634">
    <property type="term" value="C:nucleus"/>
    <property type="evidence" value="ECO:0007669"/>
    <property type="project" value="TreeGrafter"/>
</dbReference>
<gene>
    <name evidence="6" type="ORF">Pmar_PMAR014835</name>
</gene>
<dbReference type="InterPro" id="IPR005844">
    <property type="entry name" value="A-D-PHexomutase_a/b/a-I"/>
</dbReference>
<accession>C5LCV2</accession>
<keyword evidence="4" id="KW-0413">Isomerase</keyword>
<dbReference type="SUPFAM" id="SSF53738">
    <property type="entry name" value="Phosphoglucomutase, first 3 domains"/>
    <property type="match status" value="1"/>
</dbReference>
<dbReference type="InParanoid" id="C5LCV2"/>
<dbReference type="RefSeq" id="XP_002773624.1">
    <property type="nucleotide sequence ID" value="XM_002773578.1"/>
</dbReference>
<dbReference type="GO" id="GO:0046872">
    <property type="term" value="F:metal ion binding"/>
    <property type="evidence" value="ECO:0007669"/>
    <property type="project" value="UniProtKB-KW"/>
</dbReference>
<dbReference type="PANTHER" id="PTHR45745:SF1">
    <property type="entry name" value="PHOSPHOGLUCOMUTASE 2B-RELATED"/>
    <property type="match status" value="1"/>
</dbReference>
<evidence type="ECO:0000256" key="1">
    <source>
        <dbReference type="ARBA" id="ARBA00010231"/>
    </source>
</evidence>
<dbReference type="OMA" id="CGVQISA"/>
<comment type="similarity">
    <text evidence="1">Belongs to the phosphohexose mutase family.</text>
</comment>
<name>C5LCV2_PERM5</name>
<dbReference type="EMBL" id="GG680932">
    <property type="protein sequence ID" value="EER05440.1"/>
    <property type="molecule type" value="Genomic_DNA"/>
</dbReference>
<keyword evidence="7" id="KW-1185">Reference proteome</keyword>
<dbReference type="Gene3D" id="3.40.120.10">
    <property type="entry name" value="Alpha-D-Glucose-1,6-Bisphosphate, subunit A, domain 3"/>
    <property type="match status" value="1"/>
</dbReference>
<keyword evidence="2" id="KW-0479">Metal-binding</keyword>
<feature type="non-terminal residue" evidence="6">
    <location>
        <position position="1"/>
    </location>
</feature>
<evidence type="ECO:0000256" key="2">
    <source>
        <dbReference type="ARBA" id="ARBA00022723"/>
    </source>
</evidence>
<evidence type="ECO:0000259" key="5">
    <source>
        <dbReference type="Pfam" id="PF02878"/>
    </source>
</evidence>
<dbReference type="PANTHER" id="PTHR45745">
    <property type="entry name" value="PHOSPHOMANNOMUTASE 45A"/>
    <property type="match status" value="1"/>
</dbReference>
<evidence type="ECO:0000256" key="3">
    <source>
        <dbReference type="ARBA" id="ARBA00022842"/>
    </source>
</evidence>
<dbReference type="GO" id="GO:0008973">
    <property type="term" value="F:phosphopentomutase activity"/>
    <property type="evidence" value="ECO:0007669"/>
    <property type="project" value="TreeGrafter"/>
</dbReference>
<keyword evidence="3" id="KW-0460">Magnesium</keyword>
<dbReference type="Proteomes" id="UP000007800">
    <property type="component" value="Unassembled WGS sequence"/>
</dbReference>
<reference evidence="6 7" key="1">
    <citation type="submission" date="2008-07" db="EMBL/GenBank/DDBJ databases">
        <authorList>
            <person name="El-Sayed N."/>
            <person name="Caler E."/>
            <person name="Inman J."/>
            <person name="Amedeo P."/>
            <person name="Hass B."/>
            <person name="Wortman J."/>
        </authorList>
    </citation>
    <scope>NUCLEOTIDE SEQUENCE [LARGE SCALE GENOMIC DNA]</scope>
    <source>
        <strain evidence="7">ATCC 50983 / TXsc</strain>
    </source>
</reference>
<evidence type="ECO:0000256" key="4">
    <source>
        <dbReference type="ARBA" id="ARBA00023235"/>
    </source>
</evidence>
<dbReference type="GeneID" id="9041726"/>
<sequence>TVMRTTKGLYIYLCDTCGQQALHEQGVVVAYDHDNQKFAKVVAAVFSSKNVKVHFILKASPLTSFLVKRDDYLCGVQISATSGYKIYSSGGAQILPCIEKLILDRVDSTPWEESLDDTADGNLCSDDDIVVSYTDQISRELC</sequence>
<evidence type="ECO:0000313" key="7">
    <source>
        <dbReference type="Proteomes" id="UP000007800"/>
    </source>
</evidence>
<protein>
    <recommendedName>
        <fullName evidence="5">Alpha-D-phosphohexomutase alpha/beta/alpha domain-containing protein</fullName>
    </recommendedName>
</protein>
<feature type="non-terminal residue" evidence="6">
    <location>
        <position position="142"/>
    </location>
</feature>